<dbReference type="InterPro" id="IPR039128">
    <property type="entry name" value="TRIP4-like"/>
</dbReference>
<dbReference type="InterPro" id="IPR015947">
    <property type="entry name" value="PUA-like_sf"/>
</dbReference>
<dbReference type="SUPFAM" id="SSF88697">
    <property type="entry name" value="PUA domain-like"/>
    <property type="match status" value="1"/>
</dbReference>
<feature type="domain" description="ASCH" evidence="2">
    <location>
        <begin position="326"/>
        <end position="439"/>
    </location>
</feature>
<evidence type="ECO:0000256" key="1">
    <source>
        <dbReference type="SAM" id="MobiDB-lite"/>
    </source>
</evidence>
<dbReference type="Pfam" id="PF23134">
    <property type="entry name" value="TRIP4_3rd"/>
    <property type="match status" value="1"/>
</dbReference>
<dbReference type="Gene3D" id="2.30.130.30">
    <property type="entry name" value="Hypothetical protein"/>
    <property type="match status" value="1"/>
</dbReference>
<dbReference type="GO" id="GO:0005634">
    <property type="term" value="C:nucleus"/>
    <property type="evidence" value="ECO:0007669"/>
    <property type="project" value="InterPro"/>
</dbReference>
<dbReference type="AlphaFoldDB" id="A0A131XSZ7"/>
<dbReference type="SMART" id="SM01022">
    <property type="entry name" value="ASCH"/>
    <property type="match status" value="1"/>
</dbReference>
<protein>
    <submittedName>
        <fullName evidence="3">Putative activating signal cointegrator 1</fullName>
    </submittedName>
</protein>
<evidence type="ECO:0000313" key="3">
    <source>
        <dbReference type="EMBL" id="JAP69180.1"/>
    </source>
</evidence>
<evidence type="ECO:0000259" key="2">
    <source>
        <dbReference type="SMART" id="SM01022"/>
    </source>
</evidence>
<dbReference type="CDD" id="cd06554">
    <property type="entry name" value="ASCH_ASC-1_like"/>
    <property type="match status" value="1"/>
</dbReference>
<reference evidence="3" key="1">
    <citation type="submission" date="2016-02" db="EMBL/GenBank/DDBJ databases">
        <title>RNAseq analyses of the midgut from blood- or serum-fed Ixodes ricinus ticks.</title>
        <authorList>
            <person name="Perner J."/>
            <person name="Provaznik J."/>
            <person name="Schrenkova J."/>
            <person name="Urbanova V."/>
            <person name="Ribeiro J.M."/>
            <person name="Kopacek P."/>
        </authorList>
    </citation>
    <scope>NUCLEOTIDE SEQUENCE</scope>
    <source>
        <tissue evidence="3">Gut</tissue>
    </source>
</reference>
<accession>A0A131XSZ7</accession>
<dbReference type="Pfam" id="PF04266">
    <property type="entry name" value="ASCH"/>
    <property type="match status" value="1"/>
</dbReference>
<feature type="region of interest" description="Disordered" evidence="1">
    <location>
        <begin position="1"/>
        <end position="48"/>
    </location>
</feature>
<dbReference type="Pfam" id="PF06221">
    <property type="entry name" value="zf-C2HC5"/>
    <property type="match status" value="1"/>
</dbReference>
<feature type="compositionally biased region" description="Basic residues" evidence="1">
    <location>
        <begin position="7"/>
        <end position="19"/>
    </location>
</feature>
<dbReference type="InterPro" id="IPR056993">
    <property type="entry name" value="TRIP4_3rd_dom"/>
</dbReference>
<dbReference type="PANTHER" id="PTHR12963">
    <property type="entry name" value="THYROID RECEPTOR INTERACTING PROTEIN RELATED"/>
    <property type="match status" value="1"/>
</dbReference>
<dbReference type="InterPro" id="IPR007374">
    <property type="entry name" value="ASCH_domain"/>
</dbReference>
<dbReference type="EMBL" id="GEFM01006616">
    <property type="protein sequence ID" value="JAP69180.1"/>
    <property type="molecule type" value="mRNA"/>
</dbReference>
<organism evidence="3">
    <name type="scientific">Ixodes ricinus</name>
    <name type="common">Common tick</name>
    <name type="synonym">Acarus ricinus</name>
    <dbReference type="NCBI Taxonomy" id="34613"/>
    <lineage>
        <taxon>Eukaryota</taxon>
        <taxon>Metazoa</taxon>
        <taxon>Ecdysozoa</taxon>
        <taxon>Arthropoda</taxon>
        <taxon>Chelicerata</taxon>
        <taxon>Arachnida</taxon>
        <taxon>Acari</taxon>
        <taxon>Parasitiformes</taxon>
        <taxon>Ixodida</taxon>
        <taxon>Ixodoidea</taxon>
        <taxon>Ixodidae</taxon>
        <taxon>Ixodinae</taxon>
        <taxon>Ixodes</taxon>
    </lineage>
</organism>
<name>A0A131XSZ7_IXORI</name>
<dbReference type="InterPro" id="IPR009349">
    <property type="entry name" value="TRIP4/RQT4_C2HC5_Znf"/>
</dbReference>
<dbReference type="GO" id="GO:0008270">
    <property type="term" value="F:zinc ion binding"/>
    <property type="evidence" value="ECO:0007669"/>
    <property type="project" value="InterPro"/>
</dbReference>
<dbReference type="FunFam" id="2.30.130.30:FF:000006">
    <property type="entry name" value="Putative_zinc_finger_motif_-_C2HC5-type /ASCH_domain_containing_protein_-_putative"/>
    <property type="match status" value="1"/>
</dbReference>
<dbReference type="GO" id="GO:0072344">
    <property type="term" value="P:rescue of stalled ribosome"/>
    <property type="evidence" value="ECO:0007669"/>
    <property type="project" value="InterPro"/>
</dbReference>
<dbReference type="GO" id="GO:0180022">
    <property type="term" value="C:RQC-trigger complex"/>
    <property type="evidence" value="ECO:0007669"/>
    <property type="project" value="InterPro"/>
</dbReference>
<proteinExistence type="evidence at transcript level"/>
<sequence>MPDYVQPKHKPKGPKKKTSPAKPEDNQFQQDWLEESPHDLAEQSSPHVAMTQQAARRKQRFVNLYSQEGTAKDVVLLPGRHPCECQAHRHALVNNCLKCGRIVCRQEGSGPCFTCGNLVCTNDEKSILAHESKRSQQLRNKLMNQPVDDNLLKAIEHKNKLLEYDRTSERRTRVIDDNSDYYSSDNKWLTPEQRELVRRKEAELKAEQEASRRRHKVTLDFAGRQVLASQEEEATMQSLIQRFMAPLVEGGVNDRACREVEATHFVDPALDVPAPEYVDTGGLRASRRNRPGGDGTLVNTTGDGIVLGSRIQDRGLMEMSDDGFALSMHQPYASLLVAGIKKHEGRSWYTTYRGRLWIHAAAKPPTSEDISTVVGIFQKITEGQPVRFPDQYPTGCLLGCVNLVDCLPQDVYREQYPFGECFSPYVYICEEPQELQVKFPMKGKHKIFKIDSRLHQASKKTLLCPQILT</sequence>
<dbReference type="PANTHER" id="PTHR12963:SF4">
    <property type="entry name" value="ACTIVATING SIGNAL COINTEGRATOR 1"/>
    <property type="match status" value="1"/>
</dbReference>